<comment type="caution">
    <text evidence="1">The sequence shown here is derived from an EMBL/GenBank/DDBJ whole genome shotgun (WGS) entry which is preliminary data.</text>
</comment>
<dbReference type="AlphaFoldDB" id="A0A9N9CZK2"/>
<dbReference type="EMBL" id="CAJVPJ010002424">
    <property type="protein sequence ID" value="CAG8620891.1"/>
    <property type="molecule type" value="Genomic_DNA"/>
</dbReference>
<evidence type="ECO:0000313" key="2">
    <source>
        <dbReference type="Proteomes" id="UP000789572"/>
    </source>
</evidence>
<reference evidence="1" key="1">
    <citation type="submission" date="2021-06" db="EMBL/GenBank/DDBJ databases">
        <authorList>
            <person name="Kallberg Y."/>
            <person name="Tangrot J."/>
            <person name="Rosling A."/>
        </authorList>
    </citation>
    <scope>NUCLEOTIDE SEQUENCE</scope>
    <source>
        <strain evidence="1">IA702</strain>
    </source>
</reference>
<organism evidence="1 2">
    <name type="scientific">Paraglomus occultum</name>
    <dbReference type="NCBI Taxonomy" id="144539"/>
    <lineage>
        <taxon>Eukaryota</taxon>
        <taxon>Fungi</taxon>
        <taxon>Fungi incertae sedis</taxon>
        <taxon>Mucoromycota</taxon>
        <taxon>Glomeromycotina</taxon>
        <taxon>Glomeromycetes</taxon>
        <taxon>Paraglomerales</taxon>
        <taxon>Paraglomeraceae</taxon>
        <taxon>Paraglomus</taxon>
    </lineage>
</organism>
<evidence type="ECO:0000313" key="1">
    <source>
        <dbReference type="EMBL" id="CAG8620891.1"/>
    </source>
</evidence>
<keyword evidence="2" id="KW-1185">Reference proteome</keyword>
<proteinExistence type="predicted"/>
<name>A0A9N9CZK2_9GLOM</name>
<protein>
    <submittedName>
        <fullName evidence="1">7594_t:CDS:1</fullName>
    </submittedName>
</protein>
<feature type="non-terminal residue" evidence="1">
    <location>
        <position position="1"/>
    </location>
</feature>
<sequence>MLIYGLIRALLLEDVLQRPAMRTIRGRVARPNHRRLLTDMPSLQHRRIAPRVRAIGRLRQYMATAIRNPYERGGPSSGNLPNLPYPVASQNSRRSTDSWHDDSMLGDNKDFASSLNVYFILSELGFTTFG</sequence>
<gene>
    <name evidence="1" type="ORF">POCULU_LOCUS8412</name>
</gene>
<accession>A0A9N9CZK2</accession>
<dbReference type="Proteomes" id="UP000789572">
    <property type="component" value="Unassembled WGS sequence"/>
</dbReference>